<evidence type="ECO:0000313" key="4">
    <source>
        <dbReference type="Proteomes" id="UP000373149"/>
    </source>
</evidence>
<dbReference type="Proteomes" id="UP000373149">
    <property type="component" value="Unassembled WGS sequence"/>
</dbReference>
<feature type="domain" description="ChsH2 rubredoxin-like zinc ribbon" evidence="2">
    <location>
        <begin position="19"/>
        <end position="51"/>
    </location>
</feature>
<dbReference type="EMBL" id="VMNX01000002">
    <property type="protein sequence ID" value="MPY47429.1"/>
    <property type="molecule type" value="Genomic_DNA"/>
</dbReference>
<dbReference type="AlphaFoldDB" id="A0A5N8WJJ8"/>
<dbReference type="PANTHER" id="PTHR34075:SF5">
    <property type="entry name" value="BLR3430 PROTEIN"/>
    <property type="match status" value="1"/>
</dbReference>
<sequence>MTAPARPAPAVDTDSAGFWEACAREELVGQRCGTCSAWRWPPRDHCPHCHAMDPVWERLGGTGRIVGFVVVHRVLDPAFADETPLAIVHVELDGTDGEMVLTSQLQPGEWRTAAVGTPVSVRFTRVRDGLTLPTFTIRDEPQEAHRVLD</sequence>
<comment type="caution">
    <text evidence="3">The sequence shown here is derived from an EMBL/GenBank/DDBJ whole genome shotgun (WGS) entry which is preliminary data.</text>
</comment>
<evidence type="ECO:0000259" key="1">
    <source>
        <dbReference type="Pfam" id="PF01796"/>
    </source>
</evidence>
<proteinExistence type="predicted"/>
<dbReference type="PANTHER" id="PTHR34075">
    <property type="entry name" value="BLR3430 PROTEIN"/>
    <property type="match status" value="1"/>
</dbReference>
<dbReference type="Pfam" id="PF01796">
    <property type="entry name" value="OB_ChsH2_C"/>
    <property type="match status" value="1"/>
</dbReference>
<dbReference type="Pfam" id="PF12172">
    <property type="entry name" value="zf-ChsH2"/>
    <property type="match status" value="1"/>
</dbReference>
<feature type="domain" description="ChsH2 C-terminal OB-fold" evidence="1">
    <location>
        <begin position="56"/>
        <end position="123"/>
    </location>
</feature>
<dbReference type="SUPFAM" id="SSF50249">
    <property type="entry name" value="Nucleic acid-binding proteins"/>
    <property type="match status" value="1"/>
</dbReference>
<reference evidence="3 4" key="1">
    <citation type="submission" date="2019-09" db="EMBL/GenBank/DDBJ databases">
        <authorList>
            <person name="Duangmal K."/>
            <person name="Teo W.F.A."/>
            <person name="Lipun K."/>
        </authorList>
    </citation>
    <scope>NUCLEOTIDE SEQUENCE [LARGE SCALE GENOMIC DNA]</scope>
    <source>
        <strain evidence="3 4">K1PN6</strain>
    </source>
</reference>
<accession>A0A5N8WJJ8</accession>
<gene>
    <name evidence="3" type="ORF">FPZ41_02000</name>
</gene>
<dbReference type="InterPro" id="IPR052513">
    <property type="entry name" value="Thioester_dehydratase-like"/>
</dbReference>
<keyword evidence="4" id="KW-1185">Reference proteome</keyword>
<evidence type="ECO:0000313" key="3">
    <source>
        <dbReference type="EMBL" id="MPY47429.1"/>
    </source>
</evidence>
<evidence type="ECO:0000259" key="2">
    <source>
        <dbReference type="Pfam" id="PF12172"/>
    </source>
</evidence>
<dbReference type="InterPro" id="IPR012340">
    <property type="entry name" value="NA-bd_OB-fold"/>
</dbReference>
<dbReference type="RefSeq" id="WP_152858267.1">
    <property type="nucleotide sequence ID" value="NZ_VMNX01000002.1"/>
</dbReference>
<dbReference type="InterPro" id="IPR022002">
    <property type="entry name" value="ChsH2_Znr"/>
</dbReference>
<name>A0A5N8WJJ8_9ACTN</name>
<evidence type="ECO:0008006" key="5">
    <source>
        <dbReference type="Google" id="ProtNLM"/>
    </source>
</evidence>
<dbReference type="Gene3D" id="6.10.30.10">
    <property type="match status" value="1"/>
</dbReference>
<organism evidence="3 4">
    <name type="scientific">Streptomyces acidicola</name>
    <dbReference type="NCBI Taxonomy" id="2596892"/>
    <lineage>
        <taxon>Bacteria</taxon>
        <taxon>Bacillati</taxon>
        <taxon>Actinomycetota</taxon>
        <taxon>Actinomycetes</taxon>
        <taxon>Kitasatosporales</taxon>
        <taxon>Streptomycetaceae</taxon>
        <taxon>Streptomyces</taxon>
    </lineage>
</organism>
<dbReference type="InterPro" id="IPR002878">
    <property type="entry name" value="ChsH2_C"/>
</dbReference>
<protein>
    <recommendedName>
        <fullName evidence="5">DUF35 domain-containing protein</fullName>
    </recommendedName>
</protein>